<dbReference type="AlphaFoldDB" id="A0A1N7NHP9"/>
<proteinExistence type="predicted"/>
<name>A0A1N7NHP9_9RHOB</name>
<evidence type="ECO:0000313" key="2">
    <source>
        <dbReference type="Proteomes" id="UP000186684"/>
    </source>
</evidence>
<dbReference type="Proteomes" id="UP000186684">
    <property type="component" value="Unassembled WGS sequence"/>
</dbReference>
<accession>A0A1N7NHP9</accession>
<keyword evidence="2" id="KW-1185">Reference proteome</keyword>
<reference evidence="2" key="1">
    <citation type="submission" date="2017-01" db="EMBL/GenBank/DDBJ databases">
        <authorList>
            <person name="Varghese N."/>
            <person name="Submissions S."/>
        </authorList>
    </citation>
    <scope>NUCLEOTIDE SEQUENCE [LARGE SCALE GENOMIC DNA]</scope>
    <source>
        <strain evidence="2">DSM 29430</strain>
    </source>
</reference>
<gene>
    <name evidence="1" type="ORF">SAMN05421759_10899</name>
</gene>
<organism evidence="1 2">
    <name type="scientific">Roseivivax lentus</name>
    <dbReference type="NCBI Taxonomy" id="633194"/>
    <lineage>
        <taxon>Bacteria</taxon>
        <taxon>Pseudomonadati</taxon>
        <taxon>Pseudomonadota</taxon>
        <taxon>Alphaproteobacteria</taxon>
        <taxon>Rhodobacterales</taxon>
        <taxon>Roseobacteraceae</taxon>
        <taxon>Roseivivax</taxon>
    </lineage>
</organism>
<dbReference type="EMBL" id="FTOQ01000008">
    <property type="protein sequence ID" value="SIS97709.1"/>
    <property type="molecule type" value="Genomic_DNA"/>
</dbReference>
<protein>
    <submittedName>
        <fullName evidence="1">Uncharacterized protein</fullName>
    </submittedName>
</protein>
<evidence type="ECO:0000313" key="1">
    <source>
        <dbReference type="EMBL" id="SIS97709.1"/>
    </source>
</evidence>
<sequence length="48" mass="5178">MAYNKNHVWDETPFRASCGGSDGAGEAIRTPDPYLGNLLLKIAILSLT</sequence>